<name>A0ABX7SAD7_9BACT</name>
<dbReference type="PANTHER" id="PTHR42759:SF5">
    <property type="entry name" value="METHANOL DEHYDROGENASE REGULATOR"/>
    <property type="match status" value="1"/>
</dbReference>
<dbReference type="EMBL" id="CP071446">
    <property type="protein sequence ID" value="QTA38900.1"/>
    <property type="molecule type" value="Genomic_DNA"/>
</dbReference>
<dbReference type="Gene3D" id="3.40.50.300">
    <property type="entry name" value="P-loop containing nucleotide triphosphate hydrolases"/>
    <property type="match status" value="1"/>
</dbReference>
<dbReference type="Gene3D" id="1.10.8.80">
    <property type="entry name" value="Magnesium chelatase subunit I, C-Terminal domain"/>
    <property type="match status" value="1"/>
</dbReference>
<dbReference type="InterPro" id="IPR011703">
    <property type="entry name" value="ATPase_AAA-3"/>
</dbReference>
<sequence>MFNKIKENIEKVIKGKEEKIKILLTALLAQGHVLIEDVPGVGKTMLAKAIAKTFDLKFKRIQFTPDLLPTDLTGLYIYNKNSDNFTFKPGPIFTDVLLADEINRATPRTQSALLEAMEEKQVTIDGKSHKLSNLFFTIATQNPIESEGTFPLPEAQLDRFIIKLSMGYPDFNNEIEMLKSQEQTHPIEQLKPIINSEELNLHIKNTKLITISDSIFKYIVRITEATRNHPSVEIGASPRASIALMKMARAFAYLDSRDFVLPDDVKTVAPFVLTHRLILTIEAKIKREKKSDIIEEILDTVKVVE</sequence>
<evidence type="ECO:0000313" key="3">
    <source>
        <dbReference type="EMBL" id="QTA38900.1"/>
    </source>
</evidence>
<evidence type="ECO:0000259" key="1">
    <source>
        <dbReference type="Pfam" id="PF07726"/>
    </source>
</evidence>
<evidence type="ECO:0000313" key="4">
    <source>
        <dbReference type="Proteomes" id="UP000671862"/>
    </source>
</evidence>
<dbReference type="Proteomes" id="UP000671862">
    <property type="component" value="Chromosome"/>
</dbReference>
<dbReference type="SUPFAM" id="SSF52540">
    <property type="entry name" value="P-loop containing nucleoside triphosphate hydrolases"/>
    <property type="match status" value="1"/>
</dbReference>
<keyword evidence="4" id="KW-1185">Reference proteome</keyword>
<dbReference type="PIRSF" id="PIRSF002849">
    <property type="entry name" value="AAA_ATPase_chaperone_MoxR_prd"/>
    <property type="match status" value="1"/>
</dbReference>
<dbReference type="InterPro" id="IPR050764">
    <property type="entry name" value="CbbQ/NirQ/NorQ/GpvN"/>
</dbReference>
<protein>
    <submittedName>
        <fullName evidence="3">MoxR family ATPase</fullName>
    </submittedName>
</protein>
<dbReference type="InterPro" id="IPR027417">
    <property type="entry name" value="P-loop_NTPase"/>
</dbReference>
<dbReference type="Pfam" id="PF07726">
    <property type="entry name" value="AAA_3"/>
    <property type="match status" value="1"/>
</dbReference>
<dbReference type="PANTHER" id="PTHR42759">
    <property type="entry name" value="MOXR FAMILY PROTEIN"/>
    <property type="match status" value="1"/>
</dbReference>
<dbReference type="Pfam" id="PF17863">
    <property type="entry name" value="AAA_lid_2"/>
    <property type="match status" value="1"/>
</dbReference>
<feature type="domain" description="ChlI/MoxR AAA lid" evidence="2">
    <location>
        <begin position="225"/>
        <end position="297"/>
    </location>
</feature>
<evidence type="ECO:0000259" key="2">
    <source>
        <dbReference type="Pfam" id="PF17863"/>
    </source>
</evidence>
<reference evidence="3 4" key="1">
    <citation type="submission" date="2021-03" db="EMBL/GenBank/DDBJ databases">
        <title>Thermosipho ferrireducens sp.nov., an anaerobic thermophilic iron-reducing bacterium isolated from a deep-sea hydrothermal sulfide deposits.</title>
        <authorList>
            <person name="Zeng X."/>
            <person name="Chen Y."/>
            <person name="Shao Z."/>
        </authorList>
    </citation>
    <scope>NUCLEOTIDE SEQUENCE [LARGE SCALE GENOMIC DNA]</scope>
    <source>
        <strain evidence="3 4">JL129W03</strain>
    </source>
</reference>
<dbReference type="InterPro" id="IPR041628">
    <property type="entry name" value="ChlI/MoxR_AAA_lid"/>
</dbReference>
<feature type="domain" description="ATPase AAA-3" evidence="1">
    <location>
        <begin position="32"/>
        <end position="162"/>
    </location>
</feature>
<proteinExistence type="predicted"/>
<gene>
    <name evidence="3" type="ORF">JYK00_03415</name>
</gene>
<accession>A0ABX7SAD7</accession>
<organism evidence="3 4">
    <name type="scientific">Thermosipho ferrireducens</name>
    <dbReference type="NCBI Taxonomy" id="2571116"/>
    <lineage>
        <taxon>Bacteria</taxon>
        <taxon>Thermotogati</taxon>
        <taxon>Thermotogota</taxon>
        <taxon>Thermotogae</taxon>
        <taxon>Thermotogales</taxon>
        <taxon>Fervidobacteriaceae</taxon>
        <taxon>Thermosipho</taxon>
    </lineage>
</organism>